<evidence type="ECO:0000256" key="1">
    <source>
        <dbReference type="SAM" id="Phobius"/>
    </source>
</evidence>
<keyword evidence="1" id="KW-0472">Membrane</keyword>
<keyword evidence="1" id="KW-0812">Transmembrane</keyword>
<organism evidence="2 3">
    <name type="scientific">Caballeronia concitans</name>
    <dbReference type="NCBI Taxonomy" id="1777133"/>
    <lineage>
        <taxon>Bacteria</taxon>
        <taxon>Pseudomonadati</taxon>
        <taxon>Pseudomonadota</taxon>
        <taxon>Betaproteobacteria</taxon>
        <taxon>Burkholderiales</taxon>
        <taxon>Burkholderiaceae</taxon>
        <taxon>Caballeronia</taxon>
    </lineage>
</organism>
<feature type="transmembrane region" description="Helical" evidence="1">
    <location>
        <begin position="37"/>
        <end position="60"/>
    </location>
</feature>
<keyword evidence="3" id="KW-1185">Reference proteome</keyword>
<reference evidence="2 3" key="1">
    <citation type="submission" date="2016-01" db="EMBL/GenBank/DDBJ databases">
        <authorList>
            <person name="Peeters C."/>
        </authorList>
    </citation>
    <scope>NUCLEOTIDE SEQUENCE [LARGE SCALE GENOMIC DNA]</scope>
    <source>
        <strain evidence="2">LMG 29315</strain>
    </source>
</reference>
<gene>
    <name evidence="2" type="ORF">AWB72_01881</name>
</gene>
<accession>A0A658QV11</accession>
<sequence>MSIDWKRRVRLFVQRFWQPVSACMTCMPGSWGNLLSVVHWTVALRTGLVTGTLAVLLSFVPAVKRIYALRFGNALMVGLLTALGDVLSHRSGYRVPWLEHALTGVMAGLFALAASYLLEDRARRVRAAWARVFR</sequence>
<protein>
    <submittedName>
        <fullName evidence="2">Uncharacterized protein</fullName>
    </submittedName>
</protein>
<dbReference type="EMBL" id="FCNV02000002">
    <property type="protein sequence ID" value="SAL24461.1"/>
    <property type="molecule type" value="Genomic_DNA"/>
</dbReference>
<comment type="caution">
    <text evidence="2">The sequence shown here is derived from an EMBL/GenBank/DDBJ whole genome shotgun (WGS) entry which is preliminary data.</text>
</comment>
<evidence type="ECO:0000313" key="3">
    <source>
        <dbReference type="Proteomes" id="UP000198263"/>
    </source>
</evidence>
<feature type="transmembrane region" description="Helical" evidence="1">
    <location>
        <begin position="67"/>
        <end position="88"/>
    </location>
</feature>
<feature type="transmembrane region" description="Helical" evidence="1">
    <location>
        <begin position="100"/>
        <end position="118"/>
    </location>
</feature>
<dbReference type="AlphaFoldDB" id="A0A658QV11"/>
<keyword evidence="1" id="KW-1133">Transmembrane helix</keyword>
<proteinExistence type="predicted"/>
<dbReference type="Proteomes" id="UP000198263">
    <property type="component" value="Unassembled WGS sequence"/>
</dbReference>
<dbReference type="OrthoDB" id="8850947at2"/>
<evidence type="ECO:0000313" key="2">
    <source>
        <dbReference type="EMBL" id="SAL24461.1"/>
    </source>
</evidence>
<name>A0A658QV11_9BURK</name>
<dbReference type="RefSeq" id="WP_040049270.1">
    <property type="nucleotide sequence ID" value="NZ_FCNV02000002.1"/>
</dbReference>